<evidence type="ECO:0000313" key="2">
    <source>
        <dbReference type="Proteomes" id="UP001164250"/>
    </source>
</evidence>
<proteinExistence type="predicted"/>
<reference evidence="2" key="1">
    <citation type="journal article" date="2023" name="G3 (Bethesda)">
        <title>Genome assembly and association tests identify interacting loci associated with vigor, precocity, and sex in interspecific pistachio rootstocks.</title>
        <authorList>
            <person name="Palmer W."/>
            <person name="Jacygrad E."/>
            <person name="Sagayaradj S."/>
            <person name="Cavanaugh K."/>
            <person name="Han R."/>
            <person name="Bertier L."/>
            <person name="Beede B."/>
            <person name="Kafkas S."/>
            <person name="Golino D."/>
            <person name="Preece J."/>
            <person name="Michelmore R."/>
        </authorList>
    </citation>
    <scope>NUCLEOTIDE SEQUENCE [LARGE SCALE GENOMIC DNA]</scope>
</reference>
<sequence length="151" mass="16811">MVFTSFTYRVVVILATILTCNVAINNSELSTIQLEKEALLNSSWWSNSSMTNNTSDHCKWVGIICNSAGSITTINLLQHEILGELRQFNFSCFPNLEFLDLGWNNLSGRIPSQIGALSKLIVLYLDGNDLTGKCNPLGNLEFEESRHPVSQ</sequence>
<keyword evidence="2" id="KW-1185">Reference proteome</keyword>
<comment type="caution">
    <text evidence="1">The sequence shown here is derived from an EMBL/GenBank/DDBJ whole genome shotgun (WGS) entry which is preliminary data.</text>
</comment>
<protein>
    <submittedName>
        <fullName evidence="1">Uncharacterized protein</fullName>
    </submittedName>
</protein>
<accession>A0ACC1BKW7</accession>
<gene>
    <name evidence="1" type="ORF">Patl1_22169</name>
</gene>
<dbReference type="Proteomes" id="UP001164250">
    <property type="component" value="Chromosome 4"/>
</dbReference>
<evidence type="ECO:0000313" key="1">
    <source>
        <dbReference type="EMBL" id="KAJ0099579.1"/>
    </source>
</evidence>
<name>A0ACC1BKW7_9ROSI</name>
<organism evidence="1 2">
    <name type="scientific">Pistacia atlantica</name>
    <dbReference type="NCBI Taxonomy" id="434234"/>
    <lineage>
        <taxon>Eukaryota</taxon>
        <taxon>Viridiplantae</taxon>
        <taxon>Streptophyta</taxon>
        <taxon>Embryophyta</taxon>
        <taxon>Tracheophyta</taxon>
        <taxon>Spermatophyta</taxon>
        <taxon>Magnoliopsida</taxon>
        <taxon>eudicotyledons</taxon>
        <taxon>Gunneridae</taxon>
        <taxon>Pentapetalae</taxon>
        <taxon>rosids</taxon>
        <taxon>malvids</taxon>
        <taxon>Sapindales</taxon>
        <taxon>Anacardiaceae</taxon>
        <taxon>Pistacia</taxon>
    </lineage>
</organism>
<dbReference type="EMBL" id="CM047900">
    <property type="protein sequence ID" value="KAJ0099579.1"/>
    <property type="molecule type" value="Genomic_DNA"/>
</dbReference>